<accession>A0A2M6UJT8</accession>
<dbReference type="Proteomes" id="UP000228930">
    <property type="component" value="Unassembled WGS sequence"/>
</dbReference>
<protein>
    <submittedName>
        <fullName evidence="2">Uncharacterized protein</fullName>
    </submittedName>
</protein>
<proteinExistence type="predicted"/>
<keyword evidence="1" id="KW-0812">Transmembrane</keyword>
<keyword evidence="1" id="KW-0472">Membrane</keyword>
<name>A0A2M6UJT8_9BRAD</name>
<keyword evidence="3" id="KW-1185">Reference proteome</keyword>
<feature type="transmembrane region" description="Helical" evidence="1">
    <location>
        <begin position="50"/>
        <end position="70"/>
    </location>
</feature>
<feature type="transmembrane region" description="Helical" evidence="1">
    <location>
        <begin position="20"/>
        <end position="38"/>
    </location>
</feature>
<evidence type="ECO:0000313" key="3">
    <source>
        <dbReference type="Proteomes" id="UP000228930"/>
    </source>
</evidence>
<organism evidence="2 3">
    <name type="scientific">Bradyrhizobium nitroreducens</name>
    <dbReference type="NCBI Taxonomy" id="709803"/>
    <lineage>
        <taxon>Bacteria</taxon>
        <taxon>Pseudomonadati</taxon>
        <taxon>Pseudomonadota</taxon>
        <taxon>Alphaproteobacteria</taxon>
        <taxon>Hyphomicrobiales</taxon>
        <taxon>Nitrobacteraceae</taxon>
        <taxon>Bradyrhizobium</taxon>
    </lineage>
</organism>
<gene>
    <name evidence="2" type="ORF">TSA1_32150</name>
</gene>
<evidence type="ECO:0000313" key="2">
    <source>
        <dbReference type="EMBL" id="PIT04883.1"/>
    </source>
</evidence>
<dbReference type="EMBL" id="LFJC01000003">
    <property type="protein sequence ID" value="PIT04883.1"/>
    <property type="molecule type" value="Genomic_DNA"/>
</dbReference>
<dbReference type="AlphaFoldDB" id="A0A2M6UJT8"/>
<keyword evidence="1" id="KW-1133">Transmembrane helix</keyword>
<sequence length="75" mass="8254">MDWLIALFAIFLFAGGHDRSAFWLMTLAVIVGIGSVVLRLRSDYSNFQSWLPPKLVIVAVLASAALWLGARAAMF</sequence>
<reference evidence="2 3" key="1">
    <citation type="submission" date="2015-06" db="EMBL/GenBank/DDBJ databases">
        <title>Comparative genome analysis of nirS-carrying Bradyrhizobium sp. strains.</title>
        <authorList>
            <person name="Ishii S."/>
            <person name="Jang J."/>
            <person name="Nishizawa T."/>
            <person name="Senoo K."/>
        </authorList>
    </citation>
    <scope>NUCLEOTIDE SEQUENCE [LARGE SCALE GENOMIC DNA]</scope>
    <source>
        <strain evidence="2 3">TSA1</strain>
    </source>
</reference>
<dbReference type="RefSeq" id="WP_100180001.1">
    <property type="nucleotide sequence ID" value="NZ_LFJC01000003.1"/>
</dbReference>
<comment type="caution">
    <text evidence="2">The sequence shown here is derived from an EMBL/GenBank/DDBJ whole genome shotgun (WGS) entry which is preliminary data.</text>
</comment>
<evidence type="ECO:0000256" key="1">
    <source>
        <dbReference type="SAM" id="Phobius"/>
    </source>
</evidence>